<dbReference type="Proteomes" id="UP001174694">
    <property type="component" value="Unassembled WGS sequence"/>
</dbReference>
<dbReference type="GO" id="GO:0071949">
    <property type="term" value="F:FAD binding"/>
    <property type="evidence" value="ECO:0007669"/>
    <property type="project" value="InterPro"/>
</dbReference>
<comment type="caution">
    <text evidence="4">The sequence shown here is derived from an EMBL/GenBank/DDBJ whole genome shotgun (WGS) entry which is preliminary data.</text>
</comment>
<dbReference type="GO" id="GO:0005739">
    <property type="term" value="C:mitochondrion"/>
    <property type="evidence" value="ECO:0007669"/>
    <property type="project" value="TreeGrafter"/>
</dbReference>
<dbReference type="PROSITE" id="PS51387">
    <property type="entry name" value="FAD_PCMH"/>
    <property type="match status" value="1"/>
</dbReference>
<dbReference type="InterPro" id="IPR036318">
    <property type="entry name" value="FAD-bd_PCMH-like_sf"/>
</dbReference>
<dbReference type="InterPro" id="IPR016171">
    <property type="entry name" value="Vanillyl_alc_oxidase_C-sub2"/>
</dbReference>
<dbReference type="InterPro" id="IPR016166">
    <property type="entry name" value="FAD-bd_PCMH"/>
</dbReference>
<evidence type="ECO:0000259" key="3">
    <source>
        <dbReference type="PROSITE" id="PS51387"/>
    </source>
</evidence>
<dbReference type="GO" id="GO:1903457">
    <property type="term" value="P:lactate catabolic process"/>
    <property type="evidence" value="ECO:0007669"/>
    <property type="project" value="TreeGrafter"/>
</dbReference>
<keyword evidence="1" id="KW-0285">Flavoprotein</keyword>
<dbReference type="SUPFAM" id="SSF56176">
    <property type="entry name" value="FAD-binding/transporter-associated domain-like"/>
    <property type="match status" value="1"/>
</dbReference>
<gene>
    <name evidence="4" type="ORF">NKR23_g5605</name>
</gene>
<feature type="domain" description="FAD-binding PCMH-type" evidence="3">
    <location>
        <begin position="61"/>
        <end position="225"/>
    </location>
</feature>
<dbReference type="GO" id="GO:0004458">
    <property type="term" value="F:D-lactate dehydrogenase (cytochrome) activity"/>
    <property type="evidence" value="ECO:0007669"/>
    <property type="project" value="TreeGrafter"/>
</dbReference>
<dbReference type="SUPFAM" id="SSF55103">
    <property type="entry name" value="FAD-linked oxidases, C-terminal domain"/>
    <property type="match status" value="1"/>
</dbReference>
<dbReference type="PANTHER" id="PTHR11748">
    <property type="entry name" value="D-LACTATE DEHYDROGENASE"/>
    <property type="match status" value="1"/>
</dbReference>
<dbReference type="Gene3D" id="3.30.43.10">
    <property type="entry name" value="Uridine Diphospho-n-acetylenolpyruvylglucosamine Reductase, domain 2"/>
    <property type="match status" value="1"/>
</dbReference>
<evidence type="ECO:0000256" key="1">
    <source>
        <dbReference type="ARBA" id="ARBA00022630"/>
    </source>
</evidence>
<dbReference type="InterPro" id="IPR016169">
    <property type="entry name" value="FAD-bd_PCMH_sub2"/>
</dbReference>
<dbReference type="AlphaFoldDB" id="A0AA38RGK0"/>
<dbReference type="InterPro" id="IPR006094">
    <property type="entry name" value="Oxid_FAD_bind_N"/>
</dbReference>
<dbReference type="InterPro" id="IPR016167">
    <property type="entry name" value="FAD-bd_PCMH_sub1"/>
</dbReference>
<accession>A0AA38RGK0</accession>
<evidence type="ECO:0000313" key="5">
    <source>
        <dbReference type="Proteomes" id="UP001174694"/>
    </source>
</evidence>
<keyword evidence="2" id="KW-0274">FAD</keyword>
<keyword evidence="5" id="KW-1185">Reference proteome</keyword>
<sequence>MSLAGRALPPGIDAQTHHDFFDELSTIVGEVNISRDGTSGALEGPHQQTSYGDPFPLDDAGNHVPSGGVRPASVAELQEVLKTANRLKIPLWTVSRGRNLGYGGTAPVVKGSVVLDLHRMNKIIEINQEYSYAIVEPGVSFFDLFNEIKQRDLALWPSCPAIGWGSIIGNTLDRGFGYTPAGMGAMKDSSLFALFKGGYGPSVDGLFYQSNLGVVTKIGIHLTPAPESYMGIAVSVPEEEDLVALVGTLSALQRQNIITNSPSISNAFRQALVSDLPSVRSKLIPYCGPNKCVPEDVLRTIGKEQGWGFWKAEFGLYGSVETVPALFKTLERAFESIKGAKIESKYAPGVAGKFLRASELAPESIPHTGIPTLEPLHMMDYRKPGSGHVSFSPLIPPSGREIYEWYLTAKKRTADASFDFFADFHVYPHHVIAIDLLVFAQEEAGRVDDLYRVLLEDAQQLGYSEYRTHVRYMDAVGQHFDFNDGALGRFVGRLKDTLDPNGILASGKSSIWGSKKVT</sequence>
<protein>
    <submittedName>
        <fullName evidence="4">Vanillyl alcohol oxidase</fullName>
    </submittedName>
</protein>
<dbReference type="PANTHER" id="PTHR11748:SF114">
    <property type="entry name" value="ARYL-ALCOHOL OXIDASE VANILLYL-ALCOHOL OXIDASE (AFU_ORTHOLOGUE AFUA_3G09500)-RELATED"/>
    <property type="match status" value="1"/>
</dbReference>
<dbReference type="Gene3D" id="3.30.465.10">
    <property type="match status" value="2"/>
</dbReference>
<dbReference type="Pfam" id="PF01565">
    <property type="entry name" value="FAD_binding_4"/>
    <property type="match status" value="1"/>
</dbReference>
<dbReference type="InterPro" id="IPR016170">
    <property type="entry name" value="Cytok_DH_C_sf"/>
</dbReference>
<proteinExistence type="predicted"/>
<name>A0AA38RGK0_9PEZI</name>
<dbReference type="Gene3D" id="3.40.462.10">
    <property type="entry name" value="FAD-linked oxidases, C-terminal domain"/>
    <property type="match status" value="1"/>
</dbReference>
<dbReference type="GO" id="GO:0008720">
    <property type="term" value="F:D-lactate dehydrogenase (NAD+) activity"/>
    <property type="evidence" value="ECO:0007669"/>
    <property type="project" value="TreeGrafter"/>
</dbReference>
<dbReference type="InterPro" id="IPR016164">
    <property type="entry name" value="FAD-linked_Oxase-like_C"/>
</dbReference>
<evidence type="ECO:0000313" key="4">
    <source>
        <dbReference type="EMBL" id="KAJ9145116.1"/>
    </source>
</evidence>
<dbReference type="EMBL" id="JANBVO010000015">
    <property type="protein sequence ID" value="KAJ9145116.1"/>
    <property type="molecule type" value="Genomic_DNA"/>
</dbReference>
<dbReference type="Gene3D" id="1.10.45.10">
    <property type="entry name" value="Vanillyl-alcohol Oxidase, Chain A, domain 4"/>
    <property type="match status" value="1"/>
</dbReference>
<organism evidence="4 5">
    <name type="scientific">Pleurostoma richardsiae</name>
    <dbReference type="NCBI Taxonomy" id="41990"/>
    <lineage>
        <taxon>Eukaryota</taxon>
        <taxon>Fungi</taxon>
        <taxon>Dikarya</taxon>
        <taxon>Ascomycota</taxon>
        <taxon>Pezizomycotina</taxon>
        <taxon>Sordariomycetes</taxon>
        <taxon>Sordariomycetidae</taxon>
        <taxon>Calosphaeriales</taxon>
        <taxon>Pleurostomataceae</taxon>
        <taxon>Pleurostoma</taxon>
    </lineage>
</organism>
<evidence type="ECO:0000256" key="2">
    <source>
        <dbReference type="ARBA" id="ARBA00022827"/>
    </source>
</evidence>
<reference evidence="4" key="1">
    <citation type="submission" date="2022-07" db="EMBL/GenBank/DDBJ databases">
        <title>Fungi with potential for degradation of polypropylene.</title>
        <authorList>
            <person name="Gostincar C."/>
        </authorList>
    </citation>
    <scope>NUCLEOTIDE SEQUENCE</scope>
    <source>
        <strain evidence="4">EXF-13308</strain>
    </source>
</reference>